<dbReference type="InterPro" id="IPR008274">
    <property type="entry name" value="AldOxase/xan_DH_MoCoBD1"/>
</dbReference>
<dbReference type="Pfam" id="PF01315">
    <property type="entry name" value="Ald_Xan_dh_C"/>
    <property type="match status" value="1"/>
</dbReference>
<organism evidence="5 6">
    <name type="scientific">Candidatus Dormiibacter inghamiae</name>
    <dbReference type="NCBI Taxonomy" id="3127013"/>
    <lineage>
        <taxon>Bacteria</taxon>
        <taxon>Bacillati</taxon>
        <taxon>Candidatus Dormiibacterota</taxon>
        <taxon>Candidatus Dormibacteria</taxon>
        <taxon>Candidatus Dormibacterales</taxon>
        <taxon>Candidatus Dormibacteraceae</taxon>
        <taxon>Candidatus Dormiibacter</taxon>
    </lineage>
</organism>
<feature type="domain" description="Aldehyde oxidase/xanthine dehydrogenase a/b hammerhead" evidence="4">
    <location>
        <begin position="2"/>
        <end position="99"/>
    </location>
</feature>
<evidence type="ECO:0000256" key="1">
    <source>
        <dbReference type="ARBA" id="ARBA00022505"/>
    </source>
</evidence>
<dbReference type="Pfam" id="PF20256">
    <property type="entry name" value="MoCoBD_2"/>
    <property type="match status" value="2"/>
</dbReference>
<dbReference type="Gene3D" id="3.30.365.10">
    <property type="entry name" value="Aldehyde oxidase/xanthine dehydrogenase, molybdopterin binding domain"/>
    <property type="match status" value="4"/>
</dbReference>
<dbReference type="InterPro" id="IPR000674">
    <property type="entry name" value="Ald_Oxase/Xan_DH_a/b"/>
</dbReference>
<reference evidence="5 6" key="1">
    <citation type="submission" date="2020-10" db="EMBL/GenBank/DDBJ databases">
        <title>Ca. Dormibacterota MAGs.</title>
        <authorList>
            <person name="Montgomery K."/>
        </authorList>
    </citation>
    <scope>NUCLEOTIDE SEQUENCE [LARGE SCALE GENOMIC DNA]</scope>
    <source>
        <strain evidence="5">SC8811_S16_3</strain>
    </source>
</reference>
<keyword evidence="2" id="KW-0560">Oxidoreductase</keyword>
<keyword evidence="1" id="KW-0500">Molybdenum</keyword>
<dbReference type="Proteomes" id="UP000620075">
    <property type="component" value="Unassembled WGS sequence"/>
</dbReference>
<comment type="cofactor">
    <cofactor evidence="3">
        <name>Mo-molybdopterin cytosine dinucleotide</name>
        <dbReference type="ChEBI" id="CHEBI:71308"/>
    </cofactor>
</comment>
<accession>A0A934KJN9</accession>
<dbReference type="SUPFAM" id="SSF56003">
    <property type="entry name" value="Molybdenum cofactor-binding domain"/>
    <property type="match status" value="1"/>
</dbReference>
<dbReference type="GO" id="GO:0016491">
    <property type="term" value="F:oxidoreductase activity"/>
    <property type="evidence" value="ECO:0007669"/>
    <property type="project" value="UniProtKB-KW"/>
</dbReference>
<dbReference type="FunFam" id="3.30.365.10:FF:000001">
    <property type="entry name" value="Xanthine dehydrogenase oxidase"/>
    <property type="match status" value="1"/>
</dbReference>
<dbReference type="Gene3D" id="3.90.1170.50">
    <property type="entry name" value="Aldehyde oxidase/xanthine dehydrogenase, a/b hammerhead"/>
    <property type="match status" value="1"/>
</dbReference>
<evidence type="ECO:0000256" key="3">
    <source>
        <dbReference type="ARBA" id="ARBA00053029"/>
    </source>
</evidence>
<protein>
    <submittedName>
        <fullName evidence="5">Xanthine dehydrogenase family protein</fullName>
    </submittedName>
</protein>
<evidence type="ECO:0000256" key="2">
    <source>
        <dbReference type="ARBA" id="ARBA00023002"/>
    </source>
</evidence>
<dbReference type="AlphaFoldDB" id="A0A934KJN9"/>
<dbReference type="EMBL" id="JAEKNQ010000064">
    <property type="protein sequence ID" value="MBJ7604682.1"/>
    <property type="molecule type" value="Genomic_DNA"/>
</dbReference>
<gene>
    <name evidence="5" type="ORF">JF888_16125</name>
</gene>
<sequence length="684" mass="73025">MPGYLADLRAPGALELAFVRSPFAHALIGKISGPAVTATELGVGDLRLGGHGVAPWPWPALARGEARFVGEAVAVVWAETRAEAEDLAESVEVEFEPLEPEAPRRLFERTIDAGAVDVCFQRAEHVLERTFSCARQTPLPLETRGVLAHFEAGRLTLWSSTQIPHILRRGVAQALELEETAIRVLVPEVGGGFGLKAHVFPEELVAAQLARRLGRPVRWIEDRRENLLASVHAHDNEVLMRAAFGADGRVLAVEADLRCDVGAYSVYPFSASLEPATAASAIFAAYDLQGLRVSARAVTSHRCPVGAYRGVGTNTAVYATERMLDLIAGHLGLDPLEVRRRNALRHLPCTTLGGRELDSGDYLELLRRVESVSGYEALRREQAEARRQGKLFGIGLALFNEHSGTGQSEYRSRGIEEVSGLDACRVRVTAEGRIVIHTSSVEIGQNHAPAYRRLTERMLGLEPGRVDIHEGDTDVCPPGTGAFVSRGAVGVLDAIAGALRLAGKQDLAPGTDVTCSIDPKQVFPSGAHLAVVEVDAVTFVPRLKRYLAVEDCGNVIDQRTVSEQIRGGVAMGAGKVLLEESAYGEDGQPLAATLLDYLVPVAADIPRIEIEHLVSPSPISAQGSKGVGEAGTIGAFGAVANAVADAVAPLGAELLELPYGPQRIFAAIQLATTSKQKKGRRLGG</sequence>
<proteinExistence type="predicted"/>
<dbReference type="Pfam" id="PF02738">
    <property type="entry name" value="MoCoBD_1"/>
    <property type="match status" value="1"/>
</dbReference>
<dbReference type="PANTHER" id="PTHR11908">
    <property type="entry name" value="XANTHINE DEHYDROGENASE"/>
    <property type="match status" value="1"/>
</dbReference>
<dbReference type="InterPro" id="IPR016208">
    <property type="entry name" value="Ald_Oxase/xanthine_DH-like"/>
</dbReference>
<evidence type="ECO:0000313" key="5">
    <source>
        <dbReference type="EMBL" id="MBJ7604682.1"/>
    </source>
</evidence>
<dbReference type="PANTHER" id="PTHR11908:SF132">
    <property type="entry name" value="ALDEHYDE OXIDASE 1-RELATED"/>
    <property type="match status" value="1"/>
</dbReference>
<dbReference type="InterPro" id="IPR036856">
    <property type="entry name" value="Ald_Oxase/Xan_DH_a/b_sf"/>
</dbReference>
<dbReference type="SMART" id="SM01008">
    <property type="entry name" value="Ald_Xan_dh_C"/>
    <property type="match status" value="1"/>
</dbReference>
<dbReference type="RefSeq" id="WP_338182693.1">
    <property type="nucleotide sequence ID" value="NZ_JAEKNQ010000064.1"/>
</dbReference>
<dbReference type="SUPFAM" id="SSF54665">
    <property type="entry name" value="CO dehydrogenase molybdoprotein N-domain-like"/>
    <property type="match status" value="1"/>
</dbReference>
<evidence type="ECO:0000259" key="4">
    <source>
        <dbReference type="SMART" id="SM01008"/>
    </source>
</evidence>
<comment type="caution">
    <text evidence="5">The sequence shown here is derived from an EMBL/GenBank/DDBJ whole genome shotgun (WGS) entry which is preliminary data.</text>
</comment>
<dbReference type="InterPro" id="IPR037165">
    <property type="entry name" value="AldOxase/xan_DH_Mopterin-bd_sf"/>
</dbReference>
<dbReference type="GO" id="GO:0005506">
    <property type="term" value="F:iron ion binding"/>
    <property type="evidence" value="ECO:0007669"/>
    <property type="project" value="InterPro"/>
</dbReference>
<name>A0A934KJN9_9BACT</name>
<dbReference type="InterPro" id="IPR046867">
    <property type="entry name" value="AldOxase/xan_DH_MoCoBD2"/>
</dbReference>
<evidence type="ECO:0000313" key="6">
    <source>
        <dbReference type="Proteomes" id="UP000620075"/>
    </source>
</evidence>